<reference evidence="1 2" key="1">
    <citation type="submission" date="2017-03" db="EMBL/GenBank/DDBJ databases">
        <title>Genomes of endolithic fungi from Antarctica.</title>
        <authorList>
            <person name="Coleine C."/>
            <person name="Masonjones S."/>
            <person name="Stajich J.E."/>
        </authorList>
    </citation>
    <scope>NUCLEOTIDE SEQUENCE [LARGE SCALE GENOMIC DNA]</scope>
    <source>
        <strain evidence="1 2">CCFEE 5184</strain>
    </source>
</reference>
<accession>A0A4V5NI46</accession>
<gene>
    <name evidence="1" type="ORF">B0A55_03547</name>
</gene>
<evidence type="ECO:0000313" key="1">
    <source>
        <dbReference type="EMBL" id="TKA81599.1"/>
    </source>
</evidence>
<organism evidence="1 2">
    <name type="scientific">Friedmanniomyces simplex</name>
    <dbReference type="NCBI Taxonomy" id="329884"/>
    <lineage>
        <taxon>Eukaryota</taxon>
        <taxon>Fungi</taxon>
        <taxon>Dikarya</taxon>
        <taxon>Ascomycota</taxon>
        <taxon>Pezizomycotina</taxon>
        <taxon>Dothideomycetes</taxon>
        <taxon>Dothideomycetidae</taxon>
        <taxon>Mycosphaerellales</taxon>
        <taxon>Teratosphaeriaceae</taxon>
        <taxon>Friedmanniomyces</taxon>
    </lineage>
</organism>
<keyword evidence="2" id="KW-1185">Reference proteome</keyword>
<comment type="caution">
    <text evidence="1">The sequence shown here is derived from an EMBL/GenBank/DDBJ whole genome shotgun (WGS) entry which is preliminary data.</text>
</comment>
<evidence type="ECO:0000313" key="2">
    <source>
        <dbReference type="Proteomes" id="UP000309340"/>
    </source>
</evidence>
<name>A0A4V5NI46_9PEZI</name>
<dbReference type="Proteomes" id="UP000309340">
    <property type="component" value="Unassembled WGS sequence"/>
</dbReference>
<sequence length="167" mass="19003">MLQTDPQAQEQLVEIADLNRQYNDVSSGRRYFHKDYLADRHLLPYWTQTERSVAYLLAQQAASNIHEQLKHDMTAMEQKARELGDGLLRAYAADVLPDDARLAIREKWVRLDALLDVFTREAGYTRSLATWPEMAARMPAKAHSPQASAQRSSATSKLAPGRFSFLL</sequence>
<dbReference type="AlphaFoldDB" id="A0A4V5NI46"/>
<dbReference type="OrthoDB" id="3560543at2759"/>
<protein>
    <submittedName>
        <fullName evidence="1">Uncharacterized protein</fullName>
    </submittedName>
</protein>
<proteinExistence type="predicted"/>
<dbReference type="EMBL" id="NAJQ01000048">
    <property type="protein sequence ID" value="TKA81599.1"/>
    <property type="molecule type" value="Genomic_DNA"/>
</dbReference>